<dbReference type="EMBL" id="PNXQ01000002">
    <property type="protein sequence ID" value="TKH46513.1"/>
    <property type="molecule type" value="Genomic_DNA"/>
</dbReference>
<proteinExistence type="predicted"/>
<dbReference type="RefSeq" id="WP_137060396.1">
    <property type="nucleotide sequence ID" value="NZ_PNXQ01000002.1"/>
</dbReference>
<sequence>MLAKTAGLDNVSILAPVDMKHPNEYDFKSNDIKKVNDAAMVIYSEYEPFMKQIFESADVPKEDRCMVVTENTLETLRTLISSLTEKMGTTDKTLTQAAELATLKPALIIYNFHFPQGTEIASLANVSVVELRNYPETEEQALVQLIQDNAKKLGLKLPN</sequence>
<gene>
    <name evidence="1" type="ORF">C1I60_02700</name>
</gene>
<protein>
    <submittedName>
        <fullName evidence="1">Uncharacterized protein</fullName>
    </submittedName>
</protein>
<comment type="caution">
    <text evidence="1">The sequence shown here is derived from an EMBL/GenBank/DDBJ whole genome shotgun (WGS) entry which is preliminary data.</text>
</comment>
<evidence type="ECO:0000313" key="1">
    <source>
        <dbReference type="EMBL" id="TKH46513.1"/>
    </source>
</evidence>
<reference evidence="1 2" key="1">
    <citation type="submission" date="2018-01" db="EMBL/GenBank/DDBJ databases">
        <title>Bacillales members from the olive rhizosphere are effective biological control agents against Verticillium dahliae.</title>
        <authorList>
            <person name="Gomez-Lama C."/>
            <person name="Legarda G."/>
            <person name="Ruano-Rosa D."/>
            <person name="Pizarro-Tobias P."/>
            <person name="Valverde-Corredor A."/>
            <person name="Niqui J.L."/>
            <person name="Trivino J.C."/>
            <person name="Roca A."/>
            <person name="Mercado-Blanco J."/>
        </authorList>
    </citation>
    <scope>NUCLEOTIDE SEQUENCE [LARGE SCALE GENOMIC DNA]</scope>
    <source>
        <strain evidence="1 2">PIC167</strain>
    </source>
</reference>
<organism evidence="1 2">
    <name type="scientific">Paenibacillus terrae</name>
    <dbReference type="NCBI Taxonomy" id="159743"/>
    <lineage>
        <taxon>Bacteria</taxon>
        <taxon>Bacillati</taxon>
        <taxon>Bacillota</taxon>
        <taxon>Bacilli</taxon>
        <taxon>Bacillales</taxon>
        <taxon>Paenibacillaceae</taxon>
        <taxon>Paenibacillus</taxon>
    </lineage>
</organism>
<evidence type="ECO:0000313" key="2">
    <source>
        <dbReference type="Proteomes" id="UP000308114"/>
    </source>
</evidence>
<dbReference type="Proteomes" id="UP000308114">
    <property type="component" value="Unassembled WGS sequence"/>
</dbReference>
<dbReference type="AlphaFoldDB" id="A0A4U2Q2R7"/>
<accession>A0A4U2Q2R7</accession>
<name>A0A4U2Q2R7_9BACL</name>